<feature type="coiled-coil region" evidence="1">
    <location>
        <begin position="202"/>
        <end position="229"/>
    </location>
</feature>
<dbReference type="Pfam" id="PF13476">
    <property type="entry name" value="AAA_23"/>
    <property type="match status" value="1"/>
</dbReference>
<dbReference type="InterPro" id="IPR027417">
    <property type="entry name" value="P-loop_NTPase"/>
</dbReference>
<evidence type="ECO:0000256" key="2">
    <source>
        <dbReference type="SAM" id="MobiDB-lite"/>
    </source>
</evidence>
<evidence type="ECO:0000313" key="4">
    <source>
        <dbReference type="EMBL" id="NNU78989.1"/>
    </source>
</evidence>
<evidence type="ECO:0000259" key="3">
    <source>
        <dbReference type="Pfam" id="PF13476"/>
    </source>
</evidence>
<keyword evidence="5" id="KW-1185">Reference proteome</keyword>
<evidence type="ECO:0000313" key="5">
    <source>
        <dbReference type="Proteomes" id="UP000572377"/>
    </source>
</evidence>
<proteinExistence type="predicted"/>
<dbReference type="PANTHER" id="PTHR41259:SF1">
    <property type="entry name" value="DOUBLE-STRAND BREAK REPAIR RAD50 ATPASE, PUTATIVE-RELATED"/>
    <property type="match status" value="1"/>
</dbReference>
<reference evidence="4 5" key="1">
    <citation type="submission" date="2020-05" db="EMBL/GenBank/DDBJ databases">
        <title>Gimesia benthica sp. nov., a novel planctomycete isolated from a deep-sea water sample of the Northwest Indian Ocean.</title>
        <authorList>
            <person name="Wang J."/>
            <person name="Ruan C."/>
            <person name="Song L."/>
            <person name="Zhu Y."/>
            <person name="Li A."/>
            <person name="Zheng X."/>
            <person name="Wang L."/>
            <person name="Lu Z."/>
            <person name="Huang Y."/>
            <person name="Du W."/>
            <person name="Zhou Y."/>
            <person name="Huang L."/>
            <person name="Dai X."/>
        </authorList>
    </citation>
    <scope>NUCLEOTIDE SEQUENCE [LARGE SCALE GENOMIC DNA]</scope>
    <source>
        <strain evidence="4 5">YYQ-30</strain>
    </source>
</reference>
<comment type="caution">
    <text evidence="4">The sequence shown here is derived from an EMBL/GenBank/DDBJ whole genome shotgun (WGS) entry which is preliminary data.</text>
</comment>
<feature type="compositionally biased region" description="Basic and acidic residues" evidence="2">
    <location>
        <begin position="308"/>
        <end position="318"/>
    </location>
</feature>
<name>A0A849KQ82_9RHOB</name>
<protein>
    <submittedName>
        <fullName evidence="4">AAA family ATPase</fullName>
    </submittedName>
</protein>
<feature type="region of interest" description="Disordered" evidence="2">
    <location>
        <begin position="306"/>
        <end position="331"/>
    </location>
</feature>
<feature type="coiled-coil region" evidence="1">
    <location>
        <begin position="628"/>
        <end position="712"/>
    </location>
</feature>
<dbReference type="RefSeq" id="WP_171321590.1">
    <property type="nucleotide sequence ID" value="NZ_JABFBC010000001.1"/>
</dbReference>
<feature type="region of interest" description="Disordered" evidence="2">
    <location>
        <begin position="546"/>
        <end position="569"/>
    </location>
</feature>
<gene>
    <name evidence="4" type="ORF">HMH01_00930</name>
</gene>
<dbReference type="AlphaFoldDB" id="A0A849KQ82"/>
<sequence>MRLVSIRLENVRRFHAPVQITGIGPGLNVLSAPNEHGKSTVFDALQAVFFVPHRSQAKEAKALRPHAGGAPAVGVEIDTAEGRFRIEKRWLSGAFAKVWQGERLIAQADEAEAWIARAVGPDAGGGPVGLLWVRQGATGLDQGSTAERQQSRSARRDLLSSVTGEVEAMTGGRRMEMARTRCQEDLDRYLTAMGRPRTGGPLKAAMDLVEALEAEKAAQAEKAQDLKQDLDRRRAVIRELSGLDDPAEAAQREERLAAARAGFDKATRHAEARDRARDAADHARLKVSGTQARLATMDGQLAELAEAEGAHGEAEALRETTAAARDTAEASLRKAAAEAEAARETASAAESLLRRALRAESAAADRDRRERLSEQIARAETLRSRIETCRAEAGIGPDAETLARLEGLAADVATQTALLQAGAPGVTIDYLAGAEGAITLDGAPVPGARRVALPEGGTLVLRGLGQLTIHPGQGSGAAEAARAAEARLREALERLGLPDLPAARAAARKRAEAGEALRAAEGQLALLAPSGIDALRTALAALPEPEAADPELPDATEAQNRAEAAATAQRQALAALETARGKAEGARTGAERAIAAAEAAGARLDRARAALATTDDPRAARAALAATLEAEQVALSGAEAKLEALEADAPDLAAAEAALKRAEEVIARIASDRARLTEERVRLDALIDHLSGQAVEEELADTTSRLEAAAAELARIRFEVEVLQTLAAALDAARATARDRYFEPVMRELSPLLRLFWPEATIRLDEEAVLPTALVRAGAEEEFDTLSGGTQEQIALLVRLAFARLLAADGRHAPVILDDALVYTDDDRIERMFDALHRQAADLQILVFSCRQRAFRELGGTMIALSRVEDAA</sequence>
<accession>A0A849KQ82</accession>
<keyword evidence="1" id="KW-0175">Coiled coil</keyword>
<dbReference type="PANTHER" id="PTHR41259">
    <property type="entry name" value="DOUBLE-STRAND BREAK REPAIR RAD50 ATPASE, PUTATIVE-RELATED"/>
    <property type="match status" value="1"/>
</dbReference>
<dbReference type="InterPro" id="IPR038729">
    <property type="entry name" value="Rad50/SbcC_AAA"/>
</dbReference>
<dbReference type="SUPFAM" id="SSF52540">
    <property type="entry name" value="P-loop containing nucleoside triphosphate hydrolases"/>
    <property type="match status" value="1"/>
</dbReference>
<dbReference type="Proteomes" id="UP000572377">
    <property type="component" value="Unassembled WGS sequence"/>
</dbReference>
<feature type="compositionally biased region" description="Low complexity" evidence="2">
    <location>
        <begin position="555"/>
        <end position="569"/>
    </location>
</feature>
<organism evidence="4 5">
    <name type="scientific">Halovulum dunhuangense</name>
    <dbReference type="NCBI Taxonomy" id="1505036"/>
    <lineage>
        <taxon>Bacteria</taxon>
        <taxon>Pseudomonadati</taxon>
        <taxon>Pseudomonadota</taxon>
        <taxon>Alphaproteobacteria</taxon>
        <taxon>Rhodobacterales</taxon>
        <taxon>Paracoccaceae</taxon>
        <taxon>Halovulum</taxon>
    </lineage>
</organism>
<dbReference type="Gene3D" id="3.40.50.300">
    <property type="entry name" value="P-loop containing nucleotide triphosphate hydrolases"/>
    <property type="match status" value="2"/>
</dbReference>
<dbReference type="EMBL" id="JABFBC010000001">
    <property type="protein sequence ID" value="NNU78989.1"/>
    <property type="molecule type" value="Genomic_DNA"/>
</dbReference>
<evidence type="ECO:0000256" key="1">
    <source>
        <dbReference type="SAM" id="Coils"/>
    </source>
</evidence>
<feature type="domain" description="Rad50/SbcC-type AAA" evidence="3">
    <location>
        <begin position="5"/>
        <end position="51"/>
    </location>
</feature>